<accession>A0ABT2PTE3</accession>
<evidence type="ECO:0000256" key="6">
    <source>
        <dbReference type="ARBA" id="ARBA00023136"/>
    </source>
</evidence>
<keyword evidence="2 7" id="KW-0813">Transport</keyword>
<dbReference type="Gene3D" id="1.10.3720.10">
    <property type="entry name" value="MetI-like"/>
    <property type="match status" value="1"/>
</dbReference>
<feature type="transmembrane region" description="Helical" evidence="7">
    <location>
        <begin position="286"/>
        <end position="309"/>
    </location>
</feature>
<dbReference type="PANTHER" id="PTHR43744:SF12">
    <property type="entry name" value="ABC TRANSPORTER PERMEASE PROTEIN MG189-RELATED"/>
    <property type="match status" value="1"/>
</dbReference>
<feature type="domain" description="ABC transmembrane type-1" evidence="8">
    <location>
        <begin position="249"/>
        <end position="452"/>
    </location>
</feature>
<feature type="transmembrane region" description="Helical" evidence="7">
    <location>
        <begin position="372"/>
        <end position="394"/>
    </location>
</feature>
<organism evidence="9 10">
    <name type="scientific">Paracholeplasma vituli</name>
    <dbReference type="NCBI Taxonomy" id="69473"/>
    <lineage>
        <taxon>Bacteria</taxon>
        <taxon>Bacillati</taxon>
        <taxon>Mycoplasmatota</taxon>
        <taxon>Mollicutes</taxon>
        <taxon>Acholeplasmatales</taxon>
        <taxon>Acholeplasmataceae</taxon>
        <taxon>Paracholeplasma</taxon>
    </lineage>
</organism>
<dbReference type="Proteomes" id="UP001209076">
    <property type="component" value="Unassembled WGS sequence"/>
</dbReference>
<dbReference type="EMBL" id="JAOEGN010000001">
    <property type="protein sequence ID" value="MCU0104220.1"/>
    <property type="molecule type" value="Genomic_DNA"/>
</dbReference>
<proteinExistence type="inferred from homology"/>
<dbReference type="InterPro" id="IPR035906">
    <property type="entry name" value="MetI-like_sf"/>
</dbReference>
<feature type="transmembrane region" description="Helical" evidence="7">
    <location>
        <begin position="253"/>
        <end position="274"/>
    </location>
</feature>
<evidence type="ECO:0000256" key="4">
    <source>
        <dbReference type="ARBA" id="ARBA00022692"/>
    </source>
</evidence>
<dbReference type="InterPro" id="IPR000515">
    <property type="entry name" value="MetI-like"/>
</dbReference>
<keyword evidence="3" id="KW-1003">Cell membrane</keyword>
<evidence type="ECO:0000313" key="9">
    <source>
        <dbReference type="EMBL" id="MCU0104220.1"/>
    </source>
</evidence>
<keyword evidence="6 7" id="KW-0472">Membrane</keyword>
<dbReference type="SUPFAM" id="SSF161098">
    <property type="entry name" value="MetI-like"/>
    <property type="match status" value="1"/>
</dbReference>
<gene>
    <name evidence="9" type="ORF">N7603_00900</name>
</gene>
<feature type="transmembrane region" description="Helical" evidence="7">
    <location>
        <begin position="12"/>
        <end position="34"/>
    </location>
</feature>
<dbReference type="PROSITE" id="PS50928">
    <property type="entry name" value="ABC_TM1"/>
    <property type="match status" value="1"/>
</dbReference>
<keyword evidence="10" id="KW-1185">Reference proteome</keyword>
<feature type="transmembrane region" description="Helical" evidence="7">
    <location>
        <begin position="54"/>
        <end position="75"/>
    </location>
</feature>
<comment type="similarity">
    <text evidence="7">Belongs to the binding-protein-dependent transport system permease family.</text>
</comment>
<evidence type="ECO:0000256" key="3">
    <source>
        <dbReference type="ARBA" id="ARBA00022475"/>
    </source>
</evidence>
<evidence type="ECO:0000256" key="2">
    <source>
        <dbReference type="ARBA" id="ARBA00022448"/>
    </source>
</evidence>
<keyword evidence="4 7" id="KW-0812">Transmembrane</keyword>
<evidence type="ECO:0000256" key="1">
    <source>
        <dbReference type="ARBA" id="ARBA00004651"/>
    </source>
</evidence>
<evidence type="ECO:0000313" key="10">
    <source>
        <dbReference type="Proteomes" id="UP001209076"/>
    </source>
</evidence>
<dbReference type="Pfam" id="PF00528">
    <property type="entry name" value="BPD_transp_1"/>
    <property type="match status" value="1"/>
</dbReference>
<dbReference type="CDD" id="cd06261">
    <property type="entry name" value="TM_PBP2"/>
    <property type="match status" value="1"/>
</dbReference>
<sequence length="467" mass="52895">METMNRNILKRAKGVNVAVLVADLIAILIYIFLFVRAFIEIPVPTKEELADVNFIYNGLMISILAIFLMVSIPLVSMDIKTHKNKNDYDYDAWYAGNNFVKGLLSIALLNPVSAIIRLYNTQNLLVLSTGSGYLTAIKNIFNWIKTKVSSIGKKKEVDSEANLSEEEVRLRKQIRKQTAFIAIRTILLYTLIAVAAAFVFLPFYWMMITALRTFEETQSTQANFFIALKDMQWINFKYVLNEMDFGLYIRNTLFVGVVSTIGTVVTTVLAAFAFSRISFKGRETLFSVLLMTMMIPGELYIITNFVTVAEFGWITAEGNKIFLAMIVPFMTSVFYIFFLRQTFKQIPNSLYQAAQVDGSSDLKYLFRVMIPIAGPTIFTITILSVIGSWNAFIWPRLMAAMLPNNNEQFWLISVALNRASFMDPEGMRIMYNLQIAASALVTVPLLIVFLALRKYIIRGVGRSGIKG</sequence>
<feature type="transmembrane region" description="Helical" evidence="7">
    <location>
        <begin position="321"/>
        <end position="339"/>
    </location>
</feature>
<evidence type="ECO:0000256" key="5">
    <source>
        <dbReference type="ARBA" id="ARBA00022989"/>
    </source>
</evidence>
<keyword evidence="5 7" id="KW-1133">Transmembrane helix</keyword>
<reference evidence="10" key="1">
    <citation type="submission" date="2023-07" db="EMBL/GenBank/DDBJ databases">
        <title>Novel Mycoplasma species identified in domestic and wild animals.</title>
        <authorList>
            <person name="Volokhov D.V."/>
            <person name="Furtak V.A."/>
            <person name="Zagorodnyaya T.A."/>
        </authorList>
    </citation>
    <scope>NUCLEOTIDE SEQUENCE [LARGE SCALE GENOMIC DNA]</scope>
    <source>
        <strain evidence="10">92-19</strain>
    </source>
</reference>
<feature type="transmembrane region" description="Helical" evidence="7">
    <location>
        <begin position="429"/>
        <end position="452"/>
    </location>
</feature>
<feature type="transmembrane region" description="Helical" evidence="7">
    <location>
        <begin position="179"/>
        <end position="205"/>
    </location>
</feature>
<protein>
    <submittedName>
        <fullName evidence="9">Carbohydrate ABC transporter permease</fullName>
    </submittedName>
</protein>
<comment type="caution">
    <text evidence="9">The sequence shown here is derived from an EMBL/GenBank/DDBJ whole genome shotgun (WGS) entry which is preliminary data.</text>
</comment>
<comment type="subcellular location">
    <subcellularLocation>
        <location evidence="1 7">Cell membrane</location>
        <topology evidence="1 7">Multi-pass membrane protein</topology>
    </subcellularLocation>
</comment>
<dbReference type="PANTHER" id="PTHR43744">
    <property type="entry name" value="ABC TRANSPORTER PERMEASE PROTEIN MG189-RELATED-RELATED"/>
    <property type="match status" value="1"/>
</dbReference>
<evidence type="ECO:0000259" key="8">
    <source>
        <dbReference type="PROSITE" id="PS50928"/>
    </source>
</evidence>
<name>A0ABT2PTE3_9MOLU</name>
<evidence type="ECO:0000256" key="7">
    <source>
        <dbReference type="RuleBase" id="RU363032"/>
    </source>
</evidence>